<dbReference type="InterPro" id="IPR014284">
    <property type="entry name" value="RNA_pol_sigma-70_dom"/>
</dbReference>
<gene>
    <name evidence="8" type="ORF">IC229_14250</name>
</gene>
<keyword evidence="9" id="KW-1185">Reference proteome</keyword>
<dbReference type="GO" id="GO:0016987">
    <property type="term" value="F:sigma factor activity"/>
    <property type="evidence" value="ECO:0007669"/>
    <property type="project" value="UniProtKB-KW"/>
</dbReference>
<evidence type="ECO:0000313" key="8">
    <source>
        <dbReference type="EMBL" id="MBD2701809.1"/>
    </source>
</evidence>
<keyword evidence="2" id="KW-0805">Transcription regulation</keyword>
<keyword evidence="4" id="KW-0238">DNA-binding</keyword>
<evidence type="ECO:0000256" key="2">
    <source>
        <dbReference type="ARBA" id="ARBA00023015"/>
    </source>
</evidence>
<dbReference type="GO" id="GO:0006352">
    <property type="term" value="P:DNA-templated transcription initiation"/>
    <property type="evidence" value="ECO:0007669"/>
    <property type="project" value="InterPro"/>
</dbReference>
<dbReference type="Gene3D" id="1.10.10.10">
    <property type="entry name" value="Winged helix-like DNA-binding domain superfamily/Winged helix DNA-binding domain"/>
    <property type="match status" value="1"/>
</dbReference>
<feature type="domain" description="RNA polymerase sigma factor 70 region 4 type 2" evidence="7">
    <location>
        <begin position="119"/>
        <end position="170"/>
    </location>
</feature>
<comment type="caution">
    <text evidence="8">The sequence shown here is derived from an EMBL/GenBank/DDBJ whole genome shotgun (WGS) entry which is preliminary data.</text>
</comment>
<dbReference type="Pfam" id="PF08281">
    <property type="entry name" value="Sigma70_r4_2"/>
    <property type="match status" value="1"/>
</dbReference>
<dbReference type="EMBL" id="JACWZY010000010">
    <property type="protein sequence ID" value="MBD2701809.1"/>
    <property type="molecule type" value="Genomic_DNA"/>
</dbReference>
<evidence type="ECO:0000256" key="1">
    <source>
        <dbReference type="ARBA" id="ARBA00010641"/>
    </source>
</evidence>
<dbReference type="InterPro" id="IPR013324">
    <property type="entry name" value="RNA_pol_sigma_r3/r4-like"/>
</dbReference>
<evidence type="ECO:0000256" key="5">
    <source>
        <dbReference type="ARBA" id="ARBA00023163"/>
    </source>
</evidence>
<evidence type="ECO:0000313" key="9">
    <source>
        <dbReference type="Proteomes" id="UP000598820"/>
    </source>
</evidence>
<dbReference type="InterPro" id="IPR007627">
    <property type="entry name" value="RNA_pol_sigma70_r2"/>
</dbReference>
<evidence type="ECO:0000256" key="4">
    <source>
        <dbReference type="ARBA" id="ARBA00023125"/>
    </source>
</evidence>
<accession>A0A926XW34</accession>
<dbReference type="NCBIfam" id="TIGR02937">
    <property type="entry name" value="sigma70-ECF"/>
    <property type="match status" value="1"/>
</dbReference>
<dbReference type="SUPFAM" id="SSF88659">
    <property type="entry name" value="Sigma3 and sigma4 domains of RNA polymerase sigma factors"/>
    <property type="match status" value="1"/>
</dbReference>
<dbReference type="SUPFAM" id="SSF88946">
    <property type="entry name" value="Sigma2 domain of RNA polymerase sigma factors"/>
    <property type="match status" value="1"/>
</dbReference>
<name>A0A926XW34_9BACT</name>
<keyword evidence="5" id="KW-0804">Transcription</keyword>
<dbReference type="Proteomes" id="UP000598820">
    <property type="component" value="Unassembled WGS sequence"/>
</dbReference>
<dbReference type="PANTHER" id="PTHR43133">
    <property type="entry name" value="RNA POLYMERASE ECF-TYPE SIGMA FACTO"/>
    <property type="match status" value="1"/>
</dbReference>
<dbReference type="GO" id="GO:0003677">
    <property type="term" value="F:DNA binding"/>
    <property type="evidence" value="ECO:0007669"/>
    <property type="project" value="UniProtKB-KW"/>
</dbReference>
<evidence type="ECO:0000259" key="7">
    <source>
        <dbReference type="Pfam" id="PF08281"/>
    </source>
</evidence>
<organism evidence="8 9">
    <name type="scientific">Spirosoma profusum</name>
    <dbReference type="NCBI Taxonomy" id="2771354"/>
    <lineage>
        <taxon>Bacteria</taxon>
        <taxon>Pseudomonadati</taxon>
        <taxon>Bacteroidota</taxon>
        <taxon>Cytophagia</taxon>
        <taxon>Cytophagales</taxon>
        <taxon>Cytophagaceae</taxon>
        <taxon>Spirosoma</taxon>
    </lineage>
</organism>
<dbReference type="InterPro" id="IPR013249">
    <property type="entry name" value="RNA_pol_sigma70_r4_t2"/>
</dbReference>
<dbReference type="InterPro" id="IPR039425">
    <property type="entry name" value="RNA_pol_sigma-70-like"/>
</dbReference>
<dbReference type="RefSeq" id="WP_190887662.1">
    <property type="nucleotide sequence ID" value="NZ_JACWZY010000010.1"/>
</dbReference>
<comment type="similarity">
    <text evidence="1">Belongs to the sigma-70 factor family. ECF subfamily.</text>
</comment>
<dbReference type="PANTHER" id="PTHR43133:SF8">
    <property type="entry name" value="RNA POLYMERASE SIGMA FACTOR HI_1459-RELATED"/>
    <property type="match status" value="1"/>
</dbReference>
<reference evidence="8" key="1">
    <citation type="submission" date="2020-09" db="EMBL/GenBank/DDBJ databases">
        <authorList>
            <person name="Kim M.K."/>
        </authorList>
    </citation>
    <scope>NUCLEOTIDE SEQUENCE</scope>
    <source>
        <strain evidence="8">BT702</strain>
    </source>
</reference>
<sequence>MLKTTLSRKRSKVPTSIDSFESLYSQYVSKVYQKCLTMTKDSDVAQDYTQDIFVKVFSKMDKFENKSTVATWIYSITHNYCLDQIRLNKRLPSETLTYELADNIEGTDNQESASDQLHLLDSVLGQLPVEEVQLLKLKYEQNLSIAELSDHYQIKESAIKMRLKRSRDKLAALFESTYNQ</sequence>
<dbReference type="AlphaFoldDB" id="A0A926XW34"/>
<keyword evidence="3" id="KW-0731">Sigma factor</keyword>
<dbReference type="Gene3D" id="1.10.1740.10">
    <property type="match status" value="1"/>
</dbReference>
<dbReference type="Pfam" id="PF04542">
    <property type="entry name" value="Sigma70_r2"/>
    <property type="match status" value="1"/>
</dbReference>
<dbReference type="InterPro" id="IPR036388">
    <property type="entry name" value="WH-like_DNA-bd_sf"/>
</dbReference>
<protein>
    <submittedName>
        <fullName evidence="8">RNA polymerase sigma factor</fullName>
    </submittedName>
</protein>
<proteinExistence type="inferred from homology"/>
<evidence type="ECO:0000256" key="3">
    <source>
        <dbReference type="ARBA" id="ARBA00023082"/>
    </source>
</evidence>
<feature type="domain" description="RNA polymerase sigma-70 region 2" evidence="6">
    <location>
        <begin position="23"/>
        <end position="90"/>
    </location>
</feature>
<dbReference type="InterPro" id="IPR013325">
    <property type="entry name" value="RNA_pol_sigma_r2"/>
</dbReference>
<evidence type="ECO:0000259" key="6">
    <source>
        <dbReference type="Pfam" id="PF04542"/>
    </source>
</evidence>